<reference evidence="2" key="1">
    <citation type="submission" date="2020-10" db="EMBL/GenBank/DDBJ databases">
        <title>Chromosome-scale genome assembly of the Allis shad, Alosa alosa.</title>
        <authorList>
            <person name="Margot Z."/>
            <person name="Christophe K."/>
            <person name="Cabau C."/>
            <person name="Louis A."/>
            <person name="Berthelot C."/>
            <person name="Parey E."/>
            <person name="Roest Crollius H."/>
            <person name="Montfort J."/>
            <person name="Robinson-Rechavi M."/>
            <person name="Bucao C."/>
            <person name="Bouchez O."/>
            <person name="Gislard M."/>
            <person name="Lluch J."/>
            <person name="Milhes M."/>
            <person name="Lampietro C."/>
            <person name="Lopez Roques C."/>
            <person name="Donnadieu C."/>
            <person name="Braasch I."/>
            <person name="Desvignes T."/>
            <person name="Postlethwait J."/>
            <person name="Bobe J."/>
            <person name="Guiguen Y."/>
        </authorList>
    </citation>
    <scope>NUCLEOTIDE SEQUENCE</scope>
    <source>
        <strain evidence="2">M-15738</strain>
        <tissue evidence="2">Blood</tissue>
    </source>
</reference>
<dbReference type="Proteomes" id="UP000823561">
    <property type="component" value="Chromosome 10"/>
</dbReference>
<name>A0AAV6GN68_9TELE</name>
<feature type="non-terminal residue" evidence="2">
    <location>
        <position position="1"/>
    </location>
</feature>
<evidence type="ECO:0000313" key="2">
    <source>
        <dbReference type="EMBL" id="KAG5274271.1"/>
    </source>
</evidence>
<sequence>TLSRDAARSLGDTQTQHLGLEPPGDLENPRAPRTPGTPDTPGTPSTPGTGTSKTSRFSHSSSPLNPSIKDSEFELALLGRLLSLTEGLICSRFLCKKMSVPGNQ</sequence>
<gene>
    <name evidence="2" type="ORF">AALO_G00134240</name>
</gene>
<keyword evidence="3" id="KW-1185">Reference proteome</keyword>
<organism evidence="2 3">
    <name type="scientific">Alosa alosa</name>
    <name type="common">allis shad</name>
    <dbReference type="NCBI Taxonomy" id="278164"/>
    <lineage>
        <taxon>Eukaryota</taxon>
        <taxon>Metazoa</taxon>
        <taxon>Chordata</taxon>
        <taxon>Craniata</taxon>
        <taxon>Vertebrata</taxon>
        <taxon>Euteleostomi</taxon>
        <taxon>Actinopterygii</taxon>
        <taxon>Neopterygii</taxon>
        <taxon>Teleostei</taxon>
        <taxon>Clupei</taxon>
        <taxon>Clupeiformes</taxon>
        <taxon>Clupeoidei</taxon>
        <taxon>Clupeidae</taxon>
        <taxon>Alosa</taxon>
    </lineage>
</organism>
<proteinExistence type="predicted"/>
<evidence type="ECO:0000256" key="1">
    <source>
        <dbReference type="SAM" id="MobiDB-lite"/>
    </source>
</evidence>
<feature type="region of interest" description="Disordered" evidence="1">
    <location>
        <begin position="1"/>
        <end position="68"/>
    </location>
</feature>
<accession>A0AAV6GN68</accession>
<dbReference type="EMBL" id="JADWDJ010000010">
    <property type="protein sequence ID" value="KAG5274271.1"/>
    <property type="molecule type" value="Genomic_DNA"/>
</dbReference>
<protein>
    <submittedName>
        <fullName evidence="2">Uncharacterized protein</fullName>
    </submittedName>
</protein>
<comment type="caution">
    <text evidence="2">The sequence shown here is derived from an EMBL/GenBank/DDBJ whole genome shotgun (WGS) entry which is preliminary data.</text>
</comment>
<feature type="compositionally biased region" description="Low complexity" evidence="1">
    <location>
        <begin position="29"/>
        <end position="62"/>
    </location>
</feature>
<dbReference type="AlphaFoldDB" id="A0AAV6GN68"/>
<evidence type="ECO:0000313" key="3">
    <source>
        <dbReference type="Proteomes" id="UP000823561"/>
    </source>
</evidence>